<dbReference type="Proteomes" id="UP000226192">
    <property type="component" value="Unassembled WGS sequence"/>
</dbReference>
<comment type="similarity">
    <text evidence="1">Belongs to the Gfa family.</text>
</comment>
<evidence type="ECO:0000256" key="1">
    <source>
        <dbReference type="ARBA" id="ARBA00005495"/>
    </source>
</evidence>
<dbReference type="PROSITE" id="PS51891">
    <property type="entry name" value="CENP_V_GFA"/>
    <property type="match status" value="1"/>
</dbReference>
<evidence type="ECO:0000259" key="5">
    <source>
        <dbReference type="PROSITE" id="PS51891"/>
    </source>
</evidence>
<keyword evidence="3" id="KW-0862">Zinc</keyword>
<dbReference type="PANTHER" id="PTHR33337">
    <property type="entry name" value="GFA DOMAIN-CONTAINING PROTEIN"/>
    <property type="match status" value="1"/>
</dbReference>
<evidence type="ECO:0000256" key="4">
    <source>
        <dbReference type="ARBA" id="ARBA00023239"/>
    </source>
</evidence>
<dbReference type="Pfam" id="PF04828">
    <property type="entry name" value="GFA"/>
    <property type="match status" value="1"/>
</dbReference>
<name>A0A2C5Y1I1_9HYPO</name>
<organism evidence="6 7">
    <name type="scientific">Ophiocordyceps australis</name>
    <dbReference type="NCBI Taxonomy" id="1399860"/>
    <lineage>
        <taxon>Eukaryota</taxon>
        <taxon>Fungi</taxon>
        <taxon>Dikarya</taxon>
        <taxon>Ascomycota</taxon>
        <taxon>Pezizomycotina</taxon>
        <taxon>Sordariomycetes</taxon>
        <taxon>Hypocreomycetidae</taxon>
        <taxon>Hypocreales</taxon>
        <taxon>Ophiocordycipitaceae</taxon>
        <taxon>Ophiocordyceps</taxon>
    </lineage>
</organism>
<evidence type="ECO:0000256" key="2">
    <source>
        <dbReference type="ARBA" id="ARBA00022723"/>
    </source>
</evidence>
<dbReference type="InterPro" id="IPR011057">
    <property type="entry name" value="Mss4-like_sf"/>
</dbReference>
<evidence type="ECO:0000313" key="6">
    <source>
        <dbReference type="EMBL" id="PHH61082.1"/>
    </source>
</evidence>
<dbReference type="InterPro" id="IPR006913">
    <property type="entry name" value="CENP-V/GFA"/>
</dbReference>
<accession>A0A2C5Y1I1</accession>
<dbReference type="Gene3D" id="3.90.1590.10">
    <property type="entry name" value="glutathione-dependent formaldehyde- activating enzyme (gfa)"/>
    <property type="match status" value="1"/>
</dbReference>
<keyword evidence="4" id="KW-0456">Lyase</keyword>
<evidence type="ECO:0000256" key="3">
    <source>
        <dbReference type="ARBA" id="ARBA00022833"/>
    </source>
</evidence>
<dbReference type="GO" id="GO:0046872">
    <property type="term" value="F:metal ion binding"/>
    <property type="evidence" value="ECO:0007669"/>
    <property type="project" value="UniProtKB-KW"/>
</dbReference>
<proteinExistence type="inferred from homology"/>
<dbReference type="EMBL" id="NJET01000117">
    <property type="protein sequence ID" value="PHH61082.1"/>
    <property type="molecule type" value="Genomic_DNA"/>
</dbReference>
<dbReference type="OrthoDB" id="9970124at2759"/>
<reference evidence="6 7" key="1">
    <citation type="submission" date="2017-06" db="EMBL/GenBank/DDBJ databases">
        <title>Ant-infecting Ophiocordyceps genomes reveal a high diversity of potential behavioral manipulation genes and a possible major role for enterotoxins.</title>
        <authorList>
            <person name="De Bekker C."/>
            <person name="Evans H.C."/>
            <person name="Brachmann A."/>
            <person name="Hughes D.P."/>
        </authorList>
    </citation>
    <scope>NUCLEOTIDE SEQUENCE [LARGE SCALE GENOMIC DNA]</scope>
    <source>
        <strain evidence="6 7">Map64</strain>
    </source>
</reference>
<protein>
    <recommendedName>
        <fullName evidence="5">CENP-V/GFA domain-containing protein</fullName>
    </recommendedName>
</protein>
<comment type="caution">
    <text evidence="6">The sequence shown here is derived from an EMBL/GenBank/DDBJ whole genome shotgun (WGS) entry which is preliminary data.</text>
</comment>
<dbReference type="PANTHER" id="PTHR33337:SF40">
    <property type="entry name" value="CENP-V_GFA DOMAIN-CONTAINING PROTEIN-RELATED"/>
    <property type="match status" value="1"/>
</dbReference>
<keyword evidence="7" id="KW-1185">Reference proteome</keyword>
<gene>
    <name evidence="6" type="ORF">CDD81_793</name>
</gene>
<sequence>MTTQDSWTSSPPYKSPDANFKSLIRGSCHCGRVQYHISRSKPLAAKYCHCTGCQTLHGAPFQWATIFQKSDMAFTHGTEHLRFYNSSSSQPCHQLPCKVACDYCASPIFDEGRNMALVFPTLFTFDSPSQRKDFEAECHIFYSQRVVDIPDGKPKWEGLDEKSRLLDEP</sequence>
<dbReference type="STRING" id="1399860.A0A2C5Y1I1"/>
<feature type="domain" description="CENP-V/GFA" evidence="5">
    <location>
        <begin position="24"/>
        <end position="157"/>
    </location>
</feature>
<dbReference type="GO" id="GO:0016846">
    <property type="term" value="F:carbon-sulfur lyase activity"/>
    <property type="evidence" value="ECO:0007669"/>
    <property type="project" value="InterPro"/>
</dbReference>
<keyword evidence="2" id="KW-0479">Metal-binding</keyword>
<dbReference type="SUPFAM" id="SSF51316">
    <property type="entry name" value="Mss4-like"/>
    <property type="match status" value="1"/>
</dbReference>
<evidence type="ECO:0000313" key="7">
    <source>
        <dbReference type="Proteomes" id="UP000226192"/>
    </source>
</evidence>
<dbReference type="AlphaFoldDB" id="A0A2C5Y1I1"/>